<dbReference type="InterPro" id="IPR011006">
    <property type="entry name" value="CheY-like_superfamily"/>
</dbReference>
<keyword evidence="3" id="KW-0804">Transcription</keyword>
<evidence type="ECO:0000256" key="4">
    <source>
        <dbReference type="PROSITE-ProRule" id="PRU00169"/>
    </source>
</evidence>
<dbReference type="GO" id="GO:0006355">
    <property type="term" value="P:regulation of DNA-templated transcription"/>
    <property type="evidence" value="ECO:0007669"/>
    <property type="project" value="InterPro"/>
</dbReference>
<evidence type="ECO:0000259" key="5">
    <source>
        <dbReference type="PROSITE" id="PS50043"/>
    </source>
</evidence>
<dbReference type="InterPro" id="IPR016032">
    <property type="entry name" value="Sig_transdc_resp-reg_C-effctor"/>
</dbReference>
<keyword evidence="1" id="KW-0805">Transcription regulation</keyword>
<keyword evidence="4" id="KW-0597">Phosphoprotein</keyword>
<dbReference type="PATRIC" id="fig|1938.3.peg.6237"/>
<dbReference type="InterPro" id="IPR001789">
    <property type="entry name" value="Sig_transdc_resp-reg_receiver"/>
</dbReference>
<feature type="modified residue" description="4-aspartylphosphate" evidence="4">
    <location>
        <position position="50"/>
    </location>
</feature>
<protein>
    <submittedName>
        <fullName evidence="7">LuxR family transcriptional regulator</fullName>
    </submittedName>
</protein>
<dbReference type="CDD" id="cd06170">
    <property type="entry name" value="LuxR_C_like"/>
    <property type="match status" value="1"/>
</dbReference>
<feature type="domain" description="HTH luxR-type" evidence="5">
    <location>
        <begin position="131"/>
        <end position="196"/>
    </location>
</feature>
<evidence type="ECO:0000256" key="2">
    <source>
        <dbReference type="ARBA" id="ARBA00023125"/>
    </source>
</evidence>
<evidence type="ECO:0000313" key="8">
    <source>
        <dbReference type="Proteomes" id="UP000037432"/>
    </source>
</evidence>
<organism evidence="7 8">
    <name type="scientific">Streptomyces viridochromogenes</name>
    <dbReference type="NCBI Taxonomy" id="1938"/>
    <lineage>
        <taxon>Bacteria</taxon>
        <taxon>Bacillati</taxon>
        <taxon>Actinomycetota</taxon>
        <taxon>Actinomycetes</taxon>
        <taxon>Kitasatosporales</taxon>
        <taxon>Streptomycetaceae</taxon>
        <taxon>Streptomyces</taxon>
    </lineage>
</organism>
<dbReference type="InterPro" id="IPR036388">
    <property type="entry name" value="WH-like_DNA-bd_sf"/>
</dbReference>
<dbReference type="PROSITE" id="PS50043">
    <property type="entry name" value="HTH_LUXR_2"/>
    <property type="match status" value="1"/>
</dbReference>
<dbReference type="PRINTS" id="PR00038">
    <property type="entry name" value="HTHLUXR"/>
</dbReference>
<dbReference type="Gene3D" id="3.40.50.2300">
    <property type="match status" value="1"/>
</dbReference>
<evidence type="ECO:0000256" key="1">
    <source>
        <dbReference type="ARBA" id="ARBA00023015"/>
    </source>
</evidence>
<dbReference type="CDD" id="cd17537">
    <property type="entry name" value="REC_FixJ"/>
    <property type="match status" value="1"/>
</dbReference>
<dbReference type="GO" id="GO:0003677">
    <property type="term" value="F:DNA binding"/>
    <property type="evidence" value="ECO:0007669"/>
    <property type="project" value="UniProtKB-KW"/>
</dbReference>
<reference evidence="7 8" key="1">
    <citation type="submission" date="2015-06" db="EMBL/GenBank/DDBJ databases">
        <authorList>
            <person name="Ju K.-S."/>
            <person name="Doroghazi J.R."/>
            <person name="Metcalf W.W."/>
        </authorList>
    </citation>
    <scope>NUCLEOTIDE SEQUENCE [LARGE SCALE GENOMIC DNA]</scope>
    <source>
        <strain evidence="7 8">NRRL 3414</strain>
    </source>
</reference>
<evidence type="ECO:0000313" key="7">
    <source>
        <dbReference type="EMBL" id="KMS71390.1"/>
    </source>
</evidence>
<keyword evidence="2" id="KW-0238">DNA-binding</keyword>
<feature type="domain" description="Response regulatory" evidence="6">
    <location>
        <begin position="1"/>
        <end position="115"/>
    </location>
</feature>
<dbReference type="OrthoDB" id="9812260at2"/>
<evidence type="ECO:0000256" key="3">
    <source>
        <dbReference type="ARBA" id="ARBA00023163"/>
    </source>
</evidence>
<dbReference type="Pfam" id="PF00196">
    <property type="entry name" value="GerE"/>
    <property type="match status" value="1"/>
</dbReference>
<evidence type="ECO:0000259" key="6">
    <source>
        <dbReference type="PROSITE" id="PS50110"/>
    </source>
</evidence>
<dbReference type="Gene3D" id="1.10.10.10">
    <property type="entry name" value="Winged helix-like DNA-binding domain superfamily/Winged helix DNA-binding domain"/>
    <property type="match status" value="1"/>
</dbReference>
<name>A0A0J8C0Z7_STRVR</name>
<dbReference type="PANTHER" id="PTHR44688">
    <property type="entry name" value="DNA-BINDING TRANSCRIPTIONAL ACTIVATOR DEVR_DOSR"/>
    <property type="match status" value="1"/>
</dbReference>
<dbReference type="SMART" id="SM00448">
    <property type="entry name" value="REC"/>
    <property type="match status" value="1"/>
</dbReference>
<dbReference type="GO" id="GO:0000160">
    <property type="term" value="P:phosphorelay signal transduction system"/>
    <property type="evidence" value="ECO:0007669"/>
    <property type="project" value="InterPro"/>
</dbReference>
<dbReference type="SMART" id="SM00421">
    <property type="entry name" value="HTH_LUXR"/>
    <property type="match status" value="1"/>
</dbReference>
<dbReference type="InterPro" id="IPR000792">
    <property type="entry name" value="Tscrpt_reg_LuxR_C"/>
</dbReference>
<dbReference type="Pfam" id="PF00072">
    <property type="entry name" value="Response_reg"/>
    <property type="match status" value="1"/>
</dbReference>
<sequence length="202" mass="22265">MAYVLDDDEQLCASLAWLLDSVNIRAECFTDAASFLATFDRERPACLILDVRMPEVGGFQVQEILNSSGIPLPVIFVSAHGDIRMSVRALQQGAVDFLEKPYDPQHMLEVVQRALGTARERHAELAGRRALEDRLAVLTPREREILRLVVVGVPSKAIAGRLGISLKTVDTHRARIREKTGAETLGALVGDILRSGVRLPEM</sequence>
<dbReference type="SUPFAM" id="SSF52172">
    <property type="entry name" value="CheY-like"/>
    <property type="match status" value="1"/>
</dbReference>
<proteinExistence type="predicted"/>
<dbReference type="Proteomes" id="UP000037432">
    <property type="component" value="Unassembled WGS sequence"/>
</dbReference>
<gene>
    <name evidence="7" type="ORF">ACM01_27495</name>
</gene>
<comment type="caution">
    <text evidence="7">The sequence shown here is derived from an EMBL/GenBank/DDBJ whole genome shotgun (WGS) entry which is preliminary data.</text>
</comment>
<accession>A0A0J8C0Z7</accession>
<dbReference type="PANTHER" id="PTHR44688:SF16">
    <property type="entry name" value="DNA-BINDING TRANSCRIPTIONAL ACTIVATOR DEVR_DOSR"/>
    <property type="match status" value="1"/>
</dbReference>
<dbReference type="AlphaFoldDB" id="A0A0J8C0Z7"/>
<dbReference type="PROSITE" id="PS00622">
    <property type="entry name" value="HTH_LUXR_1"/>
    <property type="match status" value="1"/>
</dbReference>
<dbReference type="SUPFAM" id="SSF46894">
    <property type="entry name" value="C-terminal effector domain of the bipartite response regulators"/>
    <property type="match status" value="1"/>
</dbReference>
<dbReference type="EMBL" id="LFNT01000037">
    <property type="protein sequence ID" value="KMS71390.1"/>
    <property type="molecule type" value="Genomic_DNA"/>
</dbReference>
<dbReference type="PROSITE" id="PS50110">
    <property type="entry name" value="RESPONSE_REGULATORY"/>
    <property type="match status" value="1"/>
</dbReference>